<dbReference type="PANTHER" id="PTHR12045:SF3">
    <property type="entry name" value="INACTIVE ALLANTOICASE-RELATED"/>
    <property type="match status" value="1"/>
</dbReference>
<comment type="catalytic activity">
    <reaction evidence="2">
        <text>allantoate + H2O = (S)-ureidoglycolate + urea</text>
        <dbReference type="Rhea" id="RHEA:11016"/>
        <dbReference type="ChEBI" id="CHEBI:15377"/>
        <dbReference type="ChEBI" id="CHEBI:16199"/>
        <dbReference type="ChEBI" id="CHEBI:17536"/>
        <dbReference type="ChEBI" id="CHEBI:57296"/>
        <dbReference type="EC" id="3.5.3.4"/>
    </reaction>
</comment>
<comment type="caution">
    <text evidence="4">The sequence shown here is derived from an EMBL/GenBank/DDBJ whole genome shotgun (WGS) entry which is preliminary data.</text>
</comment>
<dbReference type="GO" id="GO:0006144">
    <property type="term" value="P:purine nucleobase metabolic process"/>
    <property type="evidence" value="ECO:0007669"/>
    <property type="project" value="UniProtKB-KW"/>
</dbReference>
<name>A0A511DEF9_9PSEU</name>
<organism evidence="4 5">
    <name type="scientific">Pseudonocardia sulfidoxydans NBRC 16205</name>
    <dbReference type="NCBI Taxonomy" id="1223511"/>
    <lineage>
        <taxon>Bacteria</taxon>
        <taxon>Bacillati</taxon>
        <taxon>Actinomycetota</taxon>
        <taxon>Actinomycetes</taxon>
        <taxon>Pseudonocardiales</taxon>
        <taxon>Pseudonocardiaceae</taxon>
        <taxon>Pseudonocardia</taxon>
    </lineage>
</organism>
<evidence type="ECO:0000313" key="4">
    <source>
        <dbReference type="EMBL" id="GEL23166.1"/>
    </source>
</evidence>
<dbReference type="EMBL" id="BJVJ01000016">
    <property type="protein sequence ID" value="GEL23166.1"/>
    <property type="molecule type" value="Genomic_DNA"/>
</dbReference>
<keyword evidence="5" id="KW-1185">Reference proteome</keyword>
<dbReference type="GO" id="GO:0004037">
    <property type="term" value="F:allantoicase activity"/>
    <property type="evidence" value="ECO:0007669"/>
    <property type="project" value="UniProtKB-UniRule"/>
</dbReference>
<dbReference type="Gene3D" id="2.60.120.260">
    <property type="entry name" value="Galactose-binding domain-like"/>
    <property type="match status" value="2"/>
</dbReference>
<dbReference type="Proteomes" id="UP000321685">
    <property type="component" value="Unassembled WGS sequence"/>
</dbReference>
<sequence>MSDFRLLPNLARRDVGGAVVSANDEAFATRENLITPGPAVFDPSTFGPKGKVYDGWETRRRREPGHDEALIRLGAPGVVRGIVVDTAWFTGNYPPEAAVDGLVGETWVPLVRRSPIKGDTENVFDVACDERITHVRLRIFPDGGVARLRVHGHALPDPALLEALGTVDLAAIENGGRVTACSNLFYSSPQNLLLPGPARSMGEGWETARRRDDGNDWVELALAGPAVVRVAELDTSWFLHNAPASASLRGRLSDSEEWRPLLPRTPLEPDTRHRVVLPESGPVTQVRMDVFPDGGMARLRLHGSFA</sequence>
<dbReference type="OrthoDB" id="2078334at2"/>
<keyword evidence="2" id="KW-0378">Hydrolase</keyword>
<dbReference type="SUPFAM" id="SSF49785">
    <property type="entry name" value="Galactose-binding domain-like"/>
    <property type="match status" value="2"/>
</dbReference>
<gene>
    <name evidence="2 4" type="primary">alc</name>
    <name evidence="4" type="ORF">PSU4_21200</name>
</gene>
<dbReference type="InterPro" id="IPR015908">
    <property type="entry name" value="Allantoicase_dom"/>
</dbReference>
<protein>
    <recommendedName>
        <fullName evidence="2">Probable allantoicase</fullName>
        <ecNumber evidence="2">3.5.3.4</ecNumber>
    </recommendedName>
    <alternativeName>
        <fullName evidence="2">Allantoate amidinohydrolase</fullName>
    </alternativeName>
</protein>
<dbReference type="EC" id="3.5.3.4" evidence="2"/>
<dbReference type="InterPro" id="IPR008979">
    <property type="entry name" value="Galactose-bd-like_sf"/>
</dbReference>
<dbReference type="AlphaFoldDB" id="A0A511DEF9"/>
<evidence type="ECO:0000256" key="1">
    <source>
        <dbReference type="ARBA" id="ARBA00009242"/>
    </source>
</evidence>
<dbReference type="UniPathway" id="UPA00395">
    <property type="reaction ID" value="UER00654"/>
</dbReference>
<evidence type="ECO:0000256" key="2">
    <source>
        <dbReference type="HAMAP-Rule" id="MF_00813"/>
    </source>
</evidence>
<dbReference type="RefSeq" id="WP_147105735.1">
    <property type="nucleotide sequence ID" value="NZ_BJVJ01000016.1"/>
</dbReference>
<evidence type="ECO:0000313" key="5">
    <source>
        <dbReference type="Proteomes" id="UP000321685"/>
    </source>
</evidence>
<reference evidence="4 5" key="1">
    <citation type="submission" date="2019-07" db="EMBL/GenBank/DDBJ databases">
        <title>Whole genome shotgun sequence of Pseudonocardia sulfidoxydans NBRC 16205.</title>
        <authorList>
            <person name="Hosoyama A."/>
            <person name="Uohara A."/>
            <person name="Ohji S."/>
            <person name="Ichikawa N."/>
        </authorList>
    </citation>
    <scope>NUCLEOTIDE SEQUENCE [LARGE SCALE GENOMIC DNA]</scope>
    <source>
        <strain evidence="4 5">NBRC 16205</strain>
    </source>
</reference>
<dbReference type="Pfam" id="PF03561">
    <property type="entry name" value="Allantoicase"/>
    <property type="match status" value="2"/>
</dbReference>
<feature type="domain" description="Allantoicase" evidence="3">
    <location>
        <begin position="16"/>
        <end position="154"/>
    </location>
</feature>
<comment type="similarity">
    <text evidence="1 2">Belongs to the allantoicase family.</text>
</comment>
<evidence type="ECO:0000259" key="3">
    <source>
        <dbReference type="Pfam" id="PF03561"/>
    </source>
</evidence>
<feature type="domain" description="Allantoicase" evidence="3">
    <location>
        <begin position="175"/>
        <end position="304"/>
    </location>
</feature>
<proteinExistence type="inferred from homology"/>
<dbReference type="PANTHER" id="PTHR12045">
    <property type="entry name" value="ALLANTOICASE"/>
    <property type="match status" value="1"/>
</dbReference>
<comment type="pathway">
    <text evidence="2">Nitrogen metabolism; (S)-allantoin degradation; (S)-ureidoglycolate from allantoate (aminidohydrolase route): step 1/1.</text>
</comment>
<dbReference type="InterPro" id="IPR005164">
    <property type="entry name" value="Allantoicase"/>
</dbReference>
<keyword evidence="2" id="KW-0659">Purine metabolism</keyword>
<accession>A0A511DEF9</accession>
<dbReference type="PIRSF" id="PIRSF016516">
    <property type="entry name" value="Allantoicase"/>
    <property type="match status" value="1"/>
</dbReference>
<dbReference type="GO" id="GO:0000256">
    <property type="term" value="P:allantoin catabolic process"/>
    <property type="evidence" value="ECO:0007669"/>
    <property type="project" value="UniProtKB-UniRule"/>
</dbReference>
<dbReference type="HAMAP" id="MF_00813">
    <property type="entry name" value="Allantoicase"/>
    <property type="match status" value="1"/>
</dbReference>
<dbReference type="NCBIfam" id="TIGR02961">
    <property type="entry name" value="allantoicase"/>
    <property type="match status" value="1"/>
</dbReference>